<evidence type="ECO:0000313" key="1">
    <source>
        <dbReference type="EMBL" id="URE22297.1"/>
    </source>
</evidence>
<evidence type="ECO:0000313" key="2">
    <source>
        <dbReference type="Proteomes" id="UP001055439"/>
    </source>
</evidence>
<protein>
    <submittedName>
        <fullName evidence="1">Squamosa promoter-binding-like protein</fullName>
    </submittedName>
</protein>
<sequence>MAASATTSAKRWRSKFPLRRAGVGFGSHMSKETATITNAAFSYPGIAQLAGPVAGFFIPGGQKEPTATATSLFSFLSNLLFAPSVMALD</sequence>
<name>A0A9E7KKM1_9LILI</name>
<organism evidence="1 2">
    <name type="scientific">Musa troglodytarum</name>
    <name type="common">fe'i banana</name>
    <dbReference type="NCBI Taxonomy" id="320322"/>
    <lineage>
        <taxon>Eukaryota</taxon>
        <taxon>Viridiplantae</taxon>
        <taxon>Streptophyta</taxon>
        <taxon>Embryophyta</taxon>
        <taxon>Tracheophyta</taxon>
        <taxon>Spermatophyta</taxon>
        <taxon>Magnoliopsida</taxon>
        <taxon>Liliopsida</taxon>
        <taxon>Zingiberales</taxon>
        <taxon>Musaceae</taxon>
        <taxon>Musa</taxon>
    </lineage>
</organism>
<gene>
    <name evidence="1" type="ORF">MUK42_13267</name>
</gene>
<dbReference type="Proteomes" id="UP001055439">
    <property type="component" value="Chromosome 8"/>
</dbReference>
<dbReference type="AlphaFoldDB" id="A0A9E7KKM1"/>
<reference evidence="1" key="1">
    <citation type="submission" date="2022-05" db="EMBL/GenBank/DDBJ databases">
        <title>The Musa troglodytarum L. genome provides insights into the mechanism of non-climacteric behaviour and enrichment of carotenoids.</title>
        <authorList>
            <person name="Wang J."/>
        </authorList>
    </citation>
    <scope>NUCLEOTIDE SEQUENCE</scope>
    <source>
        <tissue evidence="1">Leaf</tissue>
    </source>
</reference>
<accession>A0A9E7KKM1</accession>
<proteinExistence type="predicted"/>
<dbReference type="OrthoDB" id="514967at2759"/>
<dbReference type="EMBL" id="CP097510">
    <property type="protein sequence ID" value="URE22297.1"/>
    <property type="molecule type" value="Genomic_DNA"/>
</dbReference>
<keyword evidence="2" id="KW-1185">Reference proteome</keyword>